<dbReference type="Proteomes" id="UP000230066">
    <property type="component" value="Unassembled WGS sequence"/>
</dbReference>
<feature type="non-terminal residue" evidence="4">
    <location>
        <position position="966"/>
    </location>
</feature>
<dbReference type="CDD" id="cd00105">
    <property type="entry name" value="KH-I"/>
    <property type="match status" value="1"/>
</dbReference>
<dbReference type="AlphaFoldDB" id="A0A4E0RAD3"/>
<feature type="compositionally biased region" description="Polar residues" evidence="2">
    <location>
        <begin position="309"/>
        <end position="330"/>
    </location>
</feature>
<feature type="compositionally biased region" description="Low complexity" evidence="2">
    <location>
        <begin position="811"/>
        <end position="831"/>
    </location>
</feature>
<dbReference type="SUPFAM" id="SSF54791">
    <property type="entry name" value="Eukaryotic type KH-domain (KH-domain type I)"/>
    <property type="match status" value="1"/>
</dbReference>
<feature type="region of interest" description="Disordered" evidence="2">
    <location>
        <begin position="309"/>
        <end position="355"/>
    </location>
</feature>
<dbReference type="InterPro" id="IPR036612">
    <property type="entry name" value="KH_dom_type_1_sf"/>
</dbReference>
<feature type="region of interest" description="Disordered" evidence="2">
    <location>
        <begin position="175"/>
        <end position="203"/>
    </location>
</feature>
<feature type="compositionally biased region" description="Low complexity" evidence="2">
    <location>
        <begin position="792"/>
        <end position="803"/>
    </location>
</feature>
<feature type="domain" description="K Homology" evidence="3">
    <location>
        <begin position="209"/>
        <end position="293"/>
    </location>
</feature>
<keyword evidence="1" id="KW-0694">RNA-binding</keyword>
<evidence type="ECO:0000313" key="4">
    <source>
        <dbReference type="EMBL" id="THD24156.1"/>
    </source>
</evidence>
<dbReference type="Pfam" id="PF00013">
    <property type="entry name" value="KH_1"/>
    <property type="match status" value="1"/>
</dbReference>
<comment type="caution">
    <text evidence="4">The sequence shown here is derived from an EMBL/GenBank/DDBJ whole genome shotgun (WGS) entry which is preliminary data.</text>
</comment>
<dbReference type="InterPro" id="IPR004088">
    <property type="entry name" value="KH_dom_type_1"/>
</dbReference>
<name>A0A4E0RAD3_FASHE</name>
<evidence type="ECO:0000259" key="3">
    <source>
        <dbReference type="SMART" id="SM00322"/>
    </source>
</evidence>
<evidence type="ECO:0000256" key="2">
    <source>
        <dbReference type="SAM" id="MobiDB-lite"/>
    </source>
</evidence>
<protein>
    <submittedName>
        <fullName evidence="4">RNA binding protein MEX3B</fullName>
    </submittedName>
</protein>
<feature type="region of interest" description="Disordered" evidence="2">
    <location>
        <begin position="387"/>
        <end position="406"/>
    </location>
</feature>
<feature type="compositionally biased region" description="Low complexity" evidence="2">
    <location>
        <begin position="192"/>
        <end position="203"/>
    </location>
</feature>
<feature type="region of interest" description="Disordered" evidence="2">
    <location>
        <begin position="16"/>
        <end position="35"/>
    </location>
</feature>
<dbReference type="GO" id="GO:0003723">
    <property type="term" value="F:RNA binding"/>
    <property type="evidence" value="ECO:0007669"/>
    <property type="project" value="UniProtKB-UniRule"/>
</dbReference>
<dbReference type="EMBL" id="JXXN02001752">
    <property type="protein sequence ID" value="THD24156.1"/>
    <property type="molecule type" value="Genomic_DNA"/>
</dbReference>
<accession>A0A4E0RAD3</accession>
<proteinExistence type="predicted"/>
<feature type="region of interest" description="Disordered" evidence="2">
    <location>
        <begin position="737"/>
        <end position="763"/>
    </location>
</feature>
<feature type="compositionally biased region" description="Low complexity" evidence="2">
    <location>
        <begin position="388"/>
        <end position="399"/>
    </location>
</feature>
<feature type="region of interest" description="Disordered" evidence="2">
    <location>
        <begin position="790"/>
        <end position="837"/>
    </location>
</feature>
<feature type="compositionally biased region" description="Gly residues" evidence="2">
    <location>
        <begin position="180"/>
        <end position="191"/>
    </location>
</feature>
<dbReference type="InterPro" id="IPR004087">
    <property type="entry name" value="KH_dom"/>
</dbReference>
<reference evidence="4" key="1">
    <citation type="submission" date="2019-03" db="EMBL/GenBank/DDBJ databases">
        <title>Improved annotation for the trematode Fasciola hepatica.</title>
        <authorList>
            <person name="Choi Y.-J."/>
            <person name="Martin J."/>
            <person name="Mitreva M."/>
        </authorList>
    </citation>
    <scope>NUCLEOTIDE SEQUENCE [LARGE SCALE GENOMIC DNA]</scope>
</reference>
<feature type="compositionally biased region" description="Low complexity" evidence="2">
    <location>
        <begin position="427"/>
        <end position="448"/>
    </location>
</feature>
<sequence length="966" mass="99031">MRVAQHLTTRAQEITQSKLSAGERRRGSTSSQVNGLDPSGNACGLLTTTNGNCYNTNGGGNGSGCVVGSAHSNSCGGGGGGLLAPNGVCLGSNATGNGGPSSLLSLSVTNSPLHSSAAGGGSSLISTSANGGSTRVACSGLFSSHLSSLPNSPCSGSNGGSNGFPGHGQSSLFLSNGNGMMLGPGGTGANGGSSMLNSSSSTQSGSRVLLARSRISVPQEMVGKIIGTQGSIITTIQKDTGTEIKSPPKEAARGPNATSEFEISAYQGLGLSSNQAAECRVQQAKQLIGHLVMRQLERRASEEIEDNSGCANLNLNSDDSQRFGTASGTPRSVGSVGNGNGSNSGSSNGIPGWMWPDVAQMDSQEAREVLDRILAESKNKTRRAKELAAAAAAASPGSACTGGGPSPTSNGTISALNMVGCMSAQNSGYGNSSSDQSHSSSSGPSLSSPHQRFHAPSQLLVPSVSNFMDPSGSGEASDYHGSDTVGIFNPHSNSHYGSRGGCLNSLNLLGDDMSQLTNCNTSGNHMCSPRGLHGFNMGDPNDLSSSSSGLSRAPGTNLGAELWNPLSVFNGSDNSVMPPSMQPFLGSGSHVNSLFTTSAPPPNAALPHHLSTTTNPGCDGLNGLGASKTALSTDFHDCTNNSSMFNLTDALGTQFASANGDLSPTLLMHLRAQQQQQPRGDLSRQPLTRRHSDWVVNPNQLMSSDQSSMMRPHTATNIATSRHVTLSEHRLQQFALSGRSDSDNVGSPSSTTDTSVTTGPVHFGPGSPHLDLIKALDQLCLHSNVDPVSTCSGNSPNGSSSLPHCPPGFEHQPGLSSQSLSSSPQQQQSHQTPVSTTDSLYSACSVKPTDPDCFVPSTASVNNNDTHHPTDVWSTNVCDTTGSNTQFILNAQAVCTTTTSSLSAMHALSPTDYLGPSGFGKNSLLRRLFPSPNIGLEPISAAGEEEEVALAAAAKTPRLNAIWPQT</sequence>
<dbReference type="PROSITE" id="PS50084">
    <property type="entry name" value="KH_TYPE_1"/>
    <property type="match status" value="1"/>
</dbReference>
<evidence type="ECO:0000313" key="5">
    <source>
        <dbReference type="Proteomes" id="UP000230066"/>
    </source>
</evidence>
<organism evidence="4 5">
    <name type="scientific">Fasciola hepatica</name>
    <name type="common">Liver fluke</name>
    <dbReference type="NCBI Taxonomy" id="6192"/>
    <lineage>
        <taxon>Eukaryota</taxon>
        <taxon>Metazoa</taxon>
        <taxon>Spiralia</taxon>
        <taxon>Lophotrochozoa</taxon>
        <taxon>Platyhelminthes</taxon>
        <taxon>Trematoda</taxon>
        <taxon>Digenea</taxon>
        <taxon>Plagiorchiida</taxon>
        <taxon>Echinostomata</taxon>
        <taxon>Echinostomatoidea</taxon>
        <taxon>Fasciolidae</taxon>
        <taxon>Fasciola</taxon>
    </lineage>
</organism>
<feature type="region of interest" description="Disordered" evidence="2">
    <location>
        <begin position="427"/>
        <end position="453"/>
    </location>
</feature>
<gene>
    <name evidence="4" type="ORF">D915_005145</name>
</gene>
<keyword evidence="5" id="KW-1185">Reference proteome</keyword>
<dbReference type="SMART" id="SM00322">
    <property type="entry name" value="KH"/>
    <property type="match status" value="1"/>
</dbReference>
<dbReference type="Gene3D" id="3.30.1370.10">
    <property type="entry name" value="K Homology domain, type 1"/>
    <property type="match status" value="1"/>
</dbReference>
<evidence type="ECO:0000256" key="1">
    <source>
        <dbReference type="PROSITE-ProRule" id="PRU00117"/>
    </source>
</evidence>
<feature type="compositionally biased region" description="Low complexity" evidence="2">
    <location>
        <begin position="745"/>
        <end position="761"/>
    </location>
</feature>